<dbReference type="EC" id="7.2.3.1" evidence="9"/>
<feature type="transmembrane region" description="Helical" evidence="9">
    <location>
        <begin position="60"/>
        <end position="79"/>
    </location>
</feature>
<keyword evidence="6 9" id="KW-1133">Transmembrane helix</keyword>
<dbReference type="PIRSF" id="PIRSF001265">
    <property type="entry name" value="H+-PPase"/>
    <property type="match status" value="1"/>
</dbReference>
<feature type="transmembrane region" description="Helical" evidence="9">
    <location>
        <begin position="305"/>
        <end position="323"/>
    </location>
</feature>
<evidence type="ECO:0000313" key="10">
    <source>
        <dbReference type="EMBL" id="TYB31296.1"/>
    </source>
</evidence>
<keyword evidence="9" id="KW-0739">Sodium transport</keyword>
<feature type="transmembrane region" description="Helical" evidence="9">
    <location>
        <begin position="475"/>
        <end position="493"/>
    </location>
</feature>
<keyword evidence="3 9" id="KW-0812">Transmembrane</keyword>
<keyword evidence="10" id="KW-0378">Hydrolase</keyword>
<dbReference type="GO" id="GO:0000287">
    <property type="term" value="F:magnesium ion binding"/>
    <property type="evidence" value="ECO:0007669"/>
    <property type="project" value="UniProtKB-UniRule"/>
</dbReference>
<feature type="transmembrane region" description="Helical" evidence="9">
    <location>
        <begin position="694"/>
        <end position="716"/>
    </location>
</feature>
<feature type="transmembrane region" description="Helical" evidence="9">
    <location>
        <begin position="6"/>
        <end position="25"/>
    </location>
</feature>
<evidence type="ECO:0000256" key="2">
    <source>
        <dbReference type="ARBA" id="ARBA00022448"/>
    </source>
</evidence>
<keyword evidence="5 9" id="KW-1278">Translocase</keyword>
<feature type="transmembrane region" description="Helical" evidence="9">
    <location>
        <begin position="627"/>
        <end position="646"/>
    </location>
</feature>
<feature type="site" description="Determinant of potassium dependence" evidence="9">
    <location>
        <position position="470"/>
    </location>
</feature>
<evidence type="ECO:0000256" key="4">
    <source>
        <dbReference type="ARBA" id="ARBA00022842"/>
    </source>
</evidence>
<keyword evidence="8 9" id="KW-0472">Membrane</keyword>
<evidence type="ECO:0000313" key="11">
    <source>
        <dbReference type="Proteomes" id="UP000324143"/>
    </source>
</evidence>
<dbReference type="NCBIfam" id="NF001960">
    <property type="entry name" value="PRK00733.3-5"/>
    <property type="match status" value="1"/>
</dbReference>
<evidence type="ECO:0000256" key="1">
    <source>
        <dbReference type="ARBA" id="ARBA00004127"/>
    </source>
</evidence>
<feature type="transmembrane region" description="Helical" evidence="9">
    <location>
        <begin position="412"/>
        <end position="431"/>
    </location>
</feature>
<keyword evidence="9" id="KW-1003">Cell membrane</keyword>
<proteinExistence type="inferred from homology"/>
<dbReference type="HAMAP" id="MF_01129">
    <property type="entry name" value="PPase_energized_pump"/>
    <property type="match status" value="1"/>
</dbReference>
<dbReference type="GO" id="GO:0030955">
    <property type="term" value="F:potassium ion binding"/>
    <property type="evidence" value="ECO:0007669"/>
    <property type="project" value="UniProtKB-UniRule"/>
</dbReference>
<dbReference type="GO" id="GO:0005886">
    <property type="term" value="C:plasma membrane"/>
    <property type="evidence" value="ECO:0007669"/>
    <property type="project" value="UniProtKB-SubCell"/>
</dbReference>
<feature type="transmembrane region" description="Helical" evidence="9">
    <location>
        <begin position="603"/>
        <end position="621"/>
    </location>
</feature>
<keyword evidence="4 9" id="KW-0460">Magnesium</keyword>
<protein>
    <recommendedName>
        <fullName evidence="9">Putative K(+)-stimulated pyrophosphate-energized sodium pump</fullName>
        <ecNumber evidence="9">7.2.3.1</ecNumber>
    </recommendedName>
    <alternativeName>
        <fullName evidence="9">Membrane-bound sodium-translocating pyrophosphatase</fullName>
    </alternativeName>
    <alternativeName>
        <fullName evidence="9">Pyrophosphate-energized inorganic pyrophosphatase</fullName>
        <shortName evidence="9">Na(+)-PPase</shortName>
    </alternativeName>
</protein>
<comment type="function">
    <text evidence="9">Sodium pump that utilizes the energy of pyrophosphate hydrolysis as the driving force for Na(+) movement across the membrane.</text>
</comment>
<dbReference type="EMBL" id="VSIX01000040">
    <property type="protein sequence ID" value="TYB31296.1"/>
    <property type="molecule type" value="Genomic_DNA"/>
</dbReference>
<evidence type="ECO:0000256" key="5">
    <source>
        <dbReference type="ARBA" id="ARBA00022967"/>
    </source>
</evidence>
<comment type="cofactor">
    <cofactor evidence="9">
        <name>Mg(2+)</name>
        <dbReference type="ChEBI" id="CHEBI:18420"/>
    </cofactor>
</comment>
<comment type="similarity">
    <text evidence="9">Belongs to the H(+)-translocating pyrophosphatase (TC 3.A.10) family. K(+)-stimulated subfamily.</text>
</comment>
<keyword evidence="2 9" id="KW-0813">Transport</keyword>
<evidence type="ECO:0000256" key="7">
    <source>
        <dbReference type="ARBA" id="ARBA00023065"/>
    </source>
</evidence>
<dbReference type="GO" id="GO:0004427">
    <property type="term" value="F:inorganic diphosphate phosphatase activity"/>
    <property type="evidence" value="ECO:0007669"/>
    <property type="project" value="UniProtKB-UniRule"/>
</dbReference>
<dbReference type="PANTHER" id="PTHR31998">
    <property type="entry name" value="K(+)-INSENSITIVE PYROPHOSPHATE-ENERGIZED PROTON PUMP"/>
    <property type="match status" value="1"/>
</dbReference>
<sequence>MDKLHYLYFIAPLSSIIALIVAYVFHKNMKKKDTGTKEMDEIAAHVRDGAKAYLWQQYKVVTIVFGCTFVLFLILSYLMKLQSGWLPFAFLSGGFFSALSGYFGMNTATLASVRTTNAARTSLDGALKIAFRSGSVLGLTVVGLGLLNISIWFYILHHLVGLGLAKTTTIMLSFGIGASLQALFARVGGGIYTKAADVGADLVGKIEAHLPEDDPKNPASIADNVGDNVGDVAGMGADLFESYLGSILAAAALGVAAGYGYAGAVLPMIIAGAGIILSIIGILTVRTREGAEMEELIKALNKGTYLTAGLIVVISYIIVKFVLPVALGVFGSIIIGLIVGIIIGKSTEYYTSYAFKPTRKIAKSAQSGPATVIISGIGVGMISTMIPVVAVTLGILGSYVAAGGMADPSKGLFGVAIAAVGMLSTLGITLATDAYGPIADNAGGNAEMTNLPPEVRERTDALDSLGNTTAATGKGFAIGSAALTALALIAAYMQEVKMSLMEFKGLTELSNGVKIVDAALKDFMIHFNINLANPAVLIGLFLGGMLAFVFGGMTINAVGRAAEEMVEEVRRQFEEMDGILEGETEPDYRSCIKISTKSALKEMILPSLLSVVVPVIVGLILGVPGVMGLLAGTLITAFVLAIFMANSGGAWDNAKKYIETGEYGGKGSDAHSASVIGDTVGDPFKDTTGPSLNILIKLMSMVSVVVAGLVVVYGWLNF</sequence>
<feature type="transmembrane region" description="Helical" evidence="9">
    <location>
        <begin position="329"/>
        <end position="351"/>
    </location>
</feature>
<dbReference type="GO" id="GO:0006814">
    <property type="term" value="P:sodium ion transport"/>
    <property type="evidence" value="ECO:0007669"/>
    <property type="project" value="UniProtKB-UniRule"/>
</dbReference>
<name>A0A5D0ME78_9BACT</name>
<feature type="transmembrane region" description="Helical" evidence="9">
    <location>
        <begin position="167"/>
        <end position="185"/>
    </location>
</feature>
<dbReference type="GO" id="GO:0009678">
    <property type="term" value="F:diphosphate hydrolysis-driven proton transmembrane transporter activity"/>
    <property type="evidence" value="ECO:0007669"/>
    <property type="project" value="UniProtKB-UniRule"/>
</dbReference>
<dbReference type="AlphaFoldDB" id="A0A5D0ME78"/>
<keyword evidence="11" id="KW-1185">Reference proteome</keyword>
<evidence type="ECO:0000256" key="9">
    <source>
        <dbReference type="HAMAP-Rule" id="MF_01129"/>
    </source>
</evidence>
<comment type="subunit">
    <text evidence="9">Homodimer.</text>
</comment>
<comment type="catalytic activity">
    <reaction evidence="9">
        <text>Na(+)(in) + diphosphate + H2O = Na(+)(out) + 2 phosphate + H(+)</text>
        <dbReference type="Rhea" id="RHEA:57884"/>
        <dbReference type="ChEBI" id="CHEBI:15377"/>
        <dbReference type="ChEBI" id="CHEBI:15378"/>
        <dbReference type="ChEBI" id="CHEBI:29101"/>
        <dbReference type="ChEBI" id="CHEBI:33019"/>
        <dbReference type="ChEBI" id="CHEBI:43474"/>
        <dbReference type="EC" id="7.2.3.1"/>
    </reaction>
</comment>
<comment type="caution">
    <text evidence="9">Lacks conserved residue(s) required for the propagation of feature annotation.</text>
</comment>
<keyword evidence="9" id="KW-0915">Sodium</keyword>
<evidence type="ECO:0000256" key="3">
    <source>
        <dbReference type="ARBA" id="ARBA00022692"/>
    </source>
</evidence>
<feature type="transmembrane region" description="Helical" evidence="9">
    <location>
        <begin position="268"/>
        <end position="285"/>
    </location>
</feature>
<dbReference type="Pfam" id="PF03030">
    <property type="entry name" value="H_PPase"/>
    <property type="match status" value="1"/>
</dbReference>
<feature type="transmembrane region" description="Helical" evidence="9">
    <location>
        <begin position="243"/>
        <end position="262"/>
    </location>
</feature>
<comment type="subcellular location">
    <subcellularLocation>
        <location evidence="9">Cell membrane</location>
        <topology evidence="9">Multi-pass membrane protein</topology>
    </subcellularLocation>
    <subcellularLocation>
        <location evidence="1">Endomembrane system</location>
        <topology evidence="1">Multi-pass membrane protein</topology>
    </subcellularLocation>
</comment>
<keyword evidence="7 9" id="KW-0406">Ion transport</keyword>
<feature type="transmembrane region" description="Helical" evidence="9">
    <location>
        <begin position="531"/>
        <end position="550"/>
    </location>
</feature>
<dbReference type="InterPro" id="IPR004131">
    <property type="entry name" value="PPase-energised_H-pump"/>
</dbReference>
<keyword evidence="9" id="KW-0630">Potassium</keyword>
<dbReference type="NCBIfam" id="NF001954">
    <property type="entry name" value="PRK00733.2-2"/>
    <property type="match status" value="1"/>
</dbReference>
<feature type="transmembrane region" description="Helical" evidence="9">
    <location>
        <begin position="372"/>
        <end position="400"/>
    </location>
</feature>
<accession>A0A5D0ME78</accession>
<comment type="activity regulation">
    <text evidence="9">Requires K(+) for maximal activity.</text>
</comment>
<evidence type="ECO:0000256" key="6">
    <source>
        <dbReference type="ARBA" id="ARBA00022989"/>
    </source>
</evidence>
<feature type="transmembrane region" description="Helical" evidence="9">
    <location>
        <begin position="136"/>
        <end position="155"/>
    </location>
</feature>
<reference evidence="10" key="1">
    <citation type="submission" date="2019-08" db="EMBL/GenBank/DDBJ databases">
        <title>Genomic characterization of a novel candidate phylum (ARYD3) from a high temperature, high salinity tertiary oil reservoir in north central Oklahoma, USA.</title>
        <authorList>
            <person name="Youssef N.H."/>
            <person name="Yadav A."/>
            <person name="Elshahed M.S."/>
        </authorList>
    </citation>
    <scope>NUCLEOTIDE SEQUENCE [LARGE SCALE GENOMIC DNA]</scope>
    <source>
        <strain evidence="10">ARYD3</strain>
    </source>
</reference>
<feature type="transmembrane region" description="Helical" evidence="9">
    <location>
        <begin position="85"/>
        <end position="105"/>
    </location>
</feature>
<evidence type="ECO:0000256" key="8">
    <source>
        <dbReference type="ARBA" id="ARBA00023136"/>
    </source>
</evidence>
<dbReference type="Proteomes" id="UP000324143">
    <property type="component" value="Unassembled WGS sequence"/>
</dbReference>
<gene>
    <name evidence="9" type="primary">hppA</name>
    <name evidence="10" type="ORF">FXF47_04615</name>
</gene>
<organism evidence="10 11">
    <name type="scientific">Candidatus Mcinerneyibacterium aminivorans</name>
    <dbReference type="NCBI Taxonomy" id="2703815"/>
    <lineage>
        <taxon>Bacteria</taxon>
        <taxon>Candidatus Macinerneyibacteriota</taxon>
        <taxon>Candidatus Mcinerneyibacteria</taxon>
        <taxon>Candidatus Mcinerneyibacteriales</taxon>
        <taxon>Candidatus Mcinerneyibacteriaceae</taxon>
        <taxon>Candidatus Mcinerneyibacterium</taxon>
    </lineage>
</organism>
<dbReference type="NCBIfam" id="TIGR01104">
    <property type="entry name" value="V_PPase"/>
    <property type="match status" value="1"/>
</dbReference>
<dbReference type="GO" id="GO:0012505">
    <property type="term" value="C:endomembrane system"/>
    <property type="evidence" value="ECO:0007669"/>
    <property type="project" value="UniProtKB-SubCell"/>
</dbReference>
<comment type="caution">
    <text evidence="10">The sequence shown here is derived from an EMBL/GenBank/DDBJ whole genome shotgun (WGS) entry which is preliminary data.</text>
</comment>